<name>A0A368Q048_SETIT</name>
<organism evidence="2">
    <name type="scientific">Setaria italica</name>
    <name type="common">Foxtail millet</name>
    <name type="synonym">Panicum italicum</name>
    <dbReference type="NCBI Taxonomy" id="4555"/>
    <lineage>
        <taxon>Eukaryota</taxon>
        <taxon>Viridiplantae</taxon>
        <taxon>Streptophyta</taxon>
        <taxon>Embryophyta</taxon>
        <taxon>Tracheophyta</taxon>
        <taxon>Spermatophyta</taxon>
        <taxon>Magnoliopsida</taxon>
        <taxon>Liliopsida</taxon>
        <taxon>Poales</taxon>
        <taxon>Poaceae</taxon>
        <taxon>PACMAD clade</taxon>
        <taxon>Panicoideae</taxon>
        <taxon>Panicodae</taxon>
        <taxon>Paniceae</taxon>
        <taxon>Cenchrinae</taxon>
        <taxon>Setaria</taxon>
    </lineage>
</organism>
<dbReference type="EMBL" id="CM003529">
    <property type="protein sequence ID" value="RCV11411.1"/>
    <property type="molecule type" value="Genomic_DNA"/>
</dbReference>
<sequence length="116" mass="12103">MAVWFAPPSPLPVNCIAPPSPILANGTPSSPLPVNCITPPFPLPANGAPQRSPQDAQASAPSTPLPATGAPQRPPQHTAVPQVRIDHAGLSPSAARSTPRRFFESALARRPRRPST</sequence>
<feature type="compositionally biased region" description="Polar residues" evidence="1">
    <location>
        <begin position="49"/>
        <end position="62"/>
    </location>
</feature>
<reference evidence="2" key="2">
    <citation type="submission" date="2015-07" db="EMBL/GenBank/DDBJ databases">
        <authorList>
            <person name="Noorani M."/>
        </authorList>
    </citation>
    <scope>NUCLEOTIDE SEQUENCE</scope>
    <source>
        <strain evidence="2">Yugu1</strain>
    </source>
</reference>
<gene>
    <name evidence="2" type="ORF">SETIT_2G183400v2</name>
</gene>
<dbReference type="AlphaFoldDB" id="A0A368Q048"/>
<protein>
    <submittedName>
        <fullName evidence="2">Uncharacterized protein</fullName>
    </submittedName>
</protein>
<evidence type="ECO:0000256" key="1">
    <source>
        <dbReference type="SAM" id="MobiDB-lite"/>
    </source>
</evidence>
<proteinExistence type="predicted"/>
<evidence type="ECO:0000313" key="2">
    <source>
        <dbReference type="EMBL" id="RCV11411.1"/>
    </source>
</evidence>
<feature type="region of interest" description="Disordered" evidence="1">
    <location>
        <begin position="22"/>
        <end position="116"/>
    </location>
</feature>
<reference evidence="2" key="1">
    <citation type="journal article" date="2012" name="Nat. Biotechnol.">
        <title>Reference genome sequence of the model plant Setaria.</title>
        <authorList>
            <person name="Bennetzen J.L."/>
            <person name="Schmutz J."/>
            <person name="Wang H."/>
            <person name="Percifield R."/>
            <person name="Hawkins J."/>
            <person name="Pontaroli A.C."/>
            <person name="Estep M."/>
            <person name="Feng L."/>
            <person name="Vaughn J.N."/>
            <person name="Grimwood J."/>
            <person name="Jenkins J."/>
            <person name="Barry K."/>
            <person name="Lindquist E."/>
            <person name="Hellsten U."/>
            <person name="Deshpande S."/>
            <person name="Wang X."/>
            <person name="Wu X."/>
            <person name="Mitros T."/>
            <person name="Triplett J."/>
            <person name="Yang X."/>
            <person name="Ye C.Y."/>
            <person name="Mauro-Herrera M."/>
            <person name="Wang L."/>
            <person name="Li P."/>
            <person name="Sharma M."/>
            <person name="Sharma R."/>
            <person name="Ronald P.C."/>
            <person name="Panaud O."/>
            <person name="Kellogg E.A."/>
            <person name="Brutnell T.P."/>
            <person name="Doust A.N."/>
            <person name="Tuskan G.A."/>
            <person name="Rokhsar D."/>
            <person name="Devos K.M."/>
        </authorList>
    </citation>
    <scope>NUCLEOTIDE SEQUENCE [LARGE SCALE GENOMIC DNA]</scope>
    <source>
        <strain evidence="2">Yugu1</strain>
    </source>
</reference>
<accession>A0A368Q048</accession>